<gene>
    <name evidence="1" type="ORF">DXC63_10145</name>
</gene>
<evidence type="ECO:0000313" key="2">
    <source>
        <dbReference type="Proteomes" id="UP000261288"/>
    </source>
</evidence>
<dbReference type="Proteomes" id="UP000261288">
    <property type="component" value="Unassembled WGS sequence"/>
</dbReference>
<organism evidence="1 2">
    <name type="scientific">Bifidobacterium longum</name>
    <dbReference type="NCBI Taxonomy" id="216816"/>
    <lineage>
        <taxon>Bacteria</taxon>
        <taxon>Bacillati</taxon>
        <taxon>Actinomycetota</taxon>
        <taxon>Actinomycetes</taxon>
        <taxon>Bifidobacteriales</taxon>
        <taxon>Bifidobacteriaceae</taxon>
        <taxon>Bifidobacterium</taxon>
    </lineage>
</organism>
<dbReference type="RefSeq" id="WP_117641101.1">
    <property type="nucleotide sequence ID" value="NZ_QSJE01000001.1"/>
</dbReference>
<dbReference type="EMBL" id="QSRZ01000010">
    <property type="protein sequence ID" value="RGL46502.1"/>
    <property type="molecule type" value="Genomic_DNA"/>
</dbReference>
<evidence type="ECO:0000313" key="1">
    <source>
        <dbReference type="EMBL" id="RGL46502.1"/>
    </source>
</evidence>
<comment type="caution">
    <text evidence="1">The sequence shown here is derived from an EMBL/GenBank/DDBJ whole genome shotgun (WGS) entry which is preliminary data.</text>
</comment>
<dbReference type="AlphaFoldDB" id="A0A3E4S610"/>
<name>A0A3E4S610_BIFLN</name>
<accession>A0A3E4S610</accession>
<protein>
    <recommendedName>
        <fullName evidence="3">Siphovirus ReqiPepy6 Gp37-like protein</fullName>
    </recommendedName>
</protein>
<reference evidence="1 2" key="1">
    <citation type="submission" date="2018-08" db="EMBL/GenBank/DDBJ databases">
        <title>A genome reference for cultivated species of the human gut microbiota.</title>
        <authorList>
            <person name="Zou Y."/>
            <person name="Xue W."/>
            <person name="Luo G."/>
        </authorList>
    </citation>
    <scope>NUCLEOTIDE SEQUENCE [LARGE SCALE GENOMIC DNA]</scope>
    <source>
        <strain evidence="1 2">TF06-45A</strain>
    </source>
</reference>
<proteinExistence type="predicted"/>
<evidence type="ECO:0008006" key="3">
    <source>
        <dbReference type="Google" id="ProtNLM"/>
    </source>
</evidence>
<sequence>MGVGLVVTDANHVDSMMVEDYSLDCAWGKDENDFELTVDKLIPQGAFVYLEESECGGIVDALRDQLERGDSTLTYSGRTWHGMLENKILAPDSGQDYLTVSGNASTILGALLSRVSLTPLFKAVVPPSGDVSIKSYQFERYVDAYTGVCAMAKANGLKLKVAYRSGHVETWLETAGDYGNDIDSDLLDFDASRTWRKPNHMIGLGKGELRNRIVSHWYADSKGNVTQTQTFKGLDEIAQVYDYSSAEADELAKNTKKKLQDLQSEGEVKVTVHEDSGIVFDVGDTVTARDNLTGITVNATISKKIVKVSGGVMSVDYEAE</sequence>